<keyword evidence="4" id="KW-1185">Reference proteome</keyword>
<evidence type="ECO:0000256" key="1">
    <source>
        <dbReference type="SAM" id="MobiDB-lite"/>
    </source>
</evidence>
<keyword evidence="2" id="KW-0472">Membrane</keyword>
<dbReference type="Proteomes" id="UP000030746">
    <property type="component" value="Unassembled WGS sequence"/>
</dbReference>
<dbReference type="OrthoDB" id="6379279at2759"/>
<feature type="transmembrane region" description="Helical" evidence="2">
    <location>
        <begin position="118"/>
        <end position="138"/>
    </location>
</feature>
<evidence type="ECO:0000313" key="4">
    <source>
        <dbReference type="Proteomes" id="UP000030746"/>
    </source>
</evidence>
<dbReference type="HOGENOM" id="CLU_1367593_0_0_1"/>
<feature type="compositionally biased region" description="Basic and acidic residues" evidence="1">
    <location>
        <begin position="191"/>
        <end position="200"/>
    </location>
</feature>
<dbReference type="RefSeq" id="XP_009051120.1">
    <property type="nucleotide sequence ID" value="XM_009052872.1"/>
</dbReference>
<protein>
    <submittedName>
        <fullName evidence="3">Uncharacterized protein</fullName>
    </submittedName>
</protein>
<dbReference type="EMBL" id="KB201262">
    <property type="protein sequence ID" value="ESO98434.1"/>
    <property type="molecule type" value="Genomic_DNA"/>
</dbReference>
<evidence type="ECO:0000313" key="3">
    <source>
        <dbReference type="EMBL" id="ESO98434.1"/>
    </source>
</evidence>
<dbReference type="KEGG" id="lgi:LOTGIDRAFT_159240"/>
<feature type="region of interest" description="Disordered" evidence="1">
    <location>
        <begin position="169"/>
        <end position="200"/>
    </location>
</feature>
<gene>
    <name evidence="3" type="ORF">LOTGIDRAFT_159240</name>
</gene>
<dbReference type="OMA" id="ICCKNDI"/>
<reference evidence="3 4" key="1">
    <citation type="journal article" date="2013" name="Nature">
        <title>Insights into bilaterian evolution from three spiralian genomes.</title>
        <authorList>
            <person name="Simakov O."/>
            <person name="Marletaz F."/>
            <person name="Cho S.J."/>
            <person name="Edsinger-Gonzales E."/>
            <person name="Havlak P."/>
            <person name="Hellsten U."/>
            <person name="Kuo D.H."/>
            <person name="Larsson T."/>
            <person name="Lv J."/>
            <person name="Arendt D."/>
            <person name="Savage R."/>
            <person name="Osoegawa K."/>
            <person name="de Jong P."/>
            <person name="Grimwood J."/>
            <person name="Chapman J.A."/>
            <person name="Shapiro H."/>
            <person name="Aerts A."/>
            <person name="Otillar R.P."/>
            <person name="Terry A.Y."/>
            <person name="Boore J.L."/>
            <person name="Grigoriev I.V."/>
            <person name="Lindberg D.R."/>
            <person name="Seaver E.C."/>
            <person name="Weisblat D.A."/>
            <person name="Putnam N.H."/>
            <person name="Rokhsar D.S."/>
        </authorList>
    </citation>
    <scope>NUCLEOTIDE SEQUENCE [LARGE SCALE GENOMIC DNA]</scope>
</reference>
<keyword evidence="2" id="KW-1133">Transmembrane helix</keyword>
<evidence type="ECO:0000256" key="2">
    <source>
        <dbReference type="SAM" id="Phobius"/>
    </source>
</evidence>
<sequence>MRKGDKVNHFTPTPRLPPLKFCVRLTTVIGITAGRKQMVPGITFSIHGSIMEWKAVIFIWSLILVIAESKTCLKNEVIGHREGNIYTCDDPLKQRCCEEGTQFTCCEPAFDANLTGQLQLWGTVALMILVMAFIYLYYAKDREVFKRETLQLAIDNFTSKFRKGNKKSFSQLDESVDESKHDSGGIPGLRTDTEKSFLKT</sequence>
<dbReference type="CTD" id="20238000"/>
<proteinExistence type="predicted"/>
<keyword evidence="2" id="KW-0812">Transmembrane</keyword>
<organism evidence="3 4">
    <name type="scientific">Lottia gigantea</name>
    <name type="common">Giant owl limpet</name>
    <dbReference type="NCBI Taxonomy" id="225164"/>
    <lineage>
        <taxon>Eukaryota</taxon>
        <taxon>Metazoa</taxon>
        <taxon>Spiralia</taxon>
        <taxon>Lophotrochozoa</taxon>
        <taxon>Mollusca</taxon>
        <taxon>Gastropoda</taxon>
        <taxon>Patellogastropoda</taxon>
        <taxon>Lottioidea</taxon>
        <taxon>Lottiidae</taxon>
        <taxon>Lottia</taxon>
    </lineage>
</organism>
<name>V4C9L0_LOTGI</name>
<feature type="transmembrane region" description="Helical" evidence="2">
    <location>
        <begin position="44"/>
        <end position="67"/>
    </location>
</feature>
<dbReference type="AlphaFoldDB" id="V4C9L0"/>
<accession>V4C9L0</accession>
<dbReference type="GeneID" id="20238000"/>